<dbReference type="InterPro" id="IPR036396">
    <property type="entry name" value="Cyt_P450_sf"/>
</dbReference>
<dbReference type="EMBL" id="JAUIZM010000003">
    <property type="protein sequence ID" value="KAK1393372.1"/>
    <property type="molecule type" value="Genomic_DNA"/>
</dbReference>
<reference evidence="14" key="1">
    <citation type="submission" date="2023-02" db="EMBL/GenBank/DDBJ databases">
        <title>Genome of toxic invasive species Heracleum sosnowskyi carries increased number of genes despite the absence of recent whole-genome duplications.</title>
        <authorList>
            <person name="Schelkunov M."/>
            <person name="Shtratnikova V."/>
            <person name="Makarenko M."/>
            <person name="Klepikova A."/>
            <person name="Omelchenko D."/>
            <person name="Novikova G."/>
            <person name="Obukhova E."/>
            <person name="Bogdanov V."/>
            <person name="Penin A."/>
            <person name="Logacheva M."/>
        </authorList>
    </citation>
    <scope>NUCLEOTIDE SEQUENCE</scope>
    <source>
        <strain evidence="14">Hsosn_3</strain>
        <tissue evidence="14">Leaf</tissue>
    </source>
</reference>
<evidence type="ECO:0000256" key="8">
    <source>
        <dbReference type="ARBA" id="ARBA00023004"/>
    </source>
</evidence>
<evidence type="ECO:0000256" key="9">
    <source>
        <dbReference type="ARBA" id="ARBA00023033"/>
    </source>
</evidence>
<evidence type="ECO:0000256" key="13">
    <source>
        <dbReference type="SAM" id="Phobius"/>
    </source>
</evidence>
<evidence type="ECO:0000256" key="5">
    <source>
        <dbReference type="ARBA" id="ARBA00022723"/>
    </source>
</evidence>
<dbReference type="GO" id="GO:0009805">
    <property type="term" value="P:coumarin biosynthetic process"/>
    <property type="evidence" value="ECO:0007669"/>
    <property type="project" value="UniProtKB-ARBA"/>
</dbReference>
<dbReference type="PRINTS" id="PR00463">
    <property type="entry name" value="EP450I"/>
</dbReference>
<dbReference type="InterPro" id="IPR002401">
    <property type="entry name" value="Cyt_P450_E_grp-I"/>
</dbReference>
<dbReference type="Pfam" id="PF00067">
    <property type="entry name" value="p450"/>
    <property type="match status" value="1"/>
</dbReference>
<evidence type="ECO:0000256" key="2">
    <source>
        <dbReference type="ARBA" id="ARBA00010617"/>
    </source>
</evidence>
<comment type="caution">
    <text evidence="14">The sequence shown here is derived from an EMBL/GenBank/DDBJ whole genome shotgun (WGS) entry which is preliminary data.</text>
</comment>
<dbReference type="PANTHER" id="PTHR24282:SF255">
    <property type="entry name" value="CYTOCHROME P450 72A11-RELATED"/>
    <property type="match status" value="1"/>
</dbReference>
<dbReference type="Proteomes" id="UP001237642">
    <property type="component" value="Unassembled WGS sequence"/>
</dbReference>
<dbReference type="SUPFAM" id="SSF48264">
    <property type="entry name" value="Cytochrome P450"/>
    <property type="match status" value="1"/>
</dbReference>
<keyword evidence="8 11" id="KW-0408">Iron</keyword>
<dbReference type="GO" id="GO:0004497">
    <property type="term" value="F:monooxygenase activity"/>
    <property type="evidence" value="ECO:0007669"/>
    <property type="project" value="UniProtKB-KW"/>
</dbReference>
<dbReference type="PRINTS" id="PR00385">
    <property type="entry name" value="P450"/>
</dbReference>
<keyword evidence="15" id="KW-1185">Reference proteome</keyword>
<dbReference type="GO" id="GO:0020037">
    <property type="term" value="F:heme binding"/>
    <property type="evidence" value="ECO:0007669"/>
    <property type="project" value="InterPro"/>
</dbReference>
<sequence length="200" mass="22737">MSIEDVTDECKVFYFVGQETTSALLVWTLVLLSMYQDWQDQARQEVFQVIGDDKANLDHLNHLNIVLRLYPPVSGLVRQINEEIKLADVTLLLGMEIVLLINQIHHDHDIWGADVKEFKPERFSEGVSKATNNQVVSFLPFGGGPRICIGINFVMLEAKLAIAMILRKFSFELSLSYKHARVNKVTGQPEYSANLILHKL</sequence>
<proteinExistence type="inferred from homology"/>
<keyword evidence="5 11" id="KW-0479">Metal-binding</keyword>
<dbReference type="Gene3D" id="1.10.630.10">
    <property type="entry name" value="Cytochrome P450"/>
    <property type="match status" value="1"/>
</dbReference>
<name>A0AAD8IZX7_9APIA</name>
<comment type="cofactor">
    <cofactor evidence="11">
        <name>heme</name>
        <dbReference type="ChEBI" id="CHEBI:30413"/>
    </cofactor>
</comment>
<evidence type="ECO:0000256" key="11">
    <source>
        <dbReference type="PIRSR" id="PIRSR602401-1"/>
    </source>
</evidence>
<evidence type="ECO:0000256" key="12">
    <source>
        <dbReference type="RuleBase" id="RU000461"/>
    </source>
</evidence>
<comment type="subcellular location">
    <subcellularLocation>
        <location evidence="1">Membrane</location>
    </subcellularLocation>
</comment>
<feature type="binding site" description="axial binding residue" evidence="11">
    <location>
        <position position="148"/>
    </location>
    <ligand>
        <name>heme</name>
        <dbReference type="ChEBI" id="CHEBI:30413"/>
    </ligand>
    <ligandPart>
        <name>Fe</name>
        <dbReference type="ChEBI" id="CHEBI:18248"/>
    </ligandPart>
</feature>
<keyword evidence="4 13" id="KW-0812">Transmembrane</keyword>
<dbReference type="InterPro" id="IPR050665">
    <property type="entry name" value="Cytochrome_P450_Monooxygen"/>
</dbReference>
<evidence type="ECO:0000256" key="7">
    <source>
        <dbReference type="ARBA" id="ARBA00023002"/>
    </source>
</evidence>
<dbReference type="GO" id="GO:0016705">
    <property type="term" value="F:oxidoreductase activity, acting on paired donors, with incorporation or reduction of molecular oxygen"/>
    <property type="evidence" value="ECO:0007669"/>
    <property type="project" value="InterPro"/>
</dbReference>
<evidence type="ECO:0000313" key="14">
    <source>
        <dbReference type="EMBL" id="KAK1393372.1"/>
    </source>
</evidence>
<keyword evidence="10 13" id="KW-0472">Membrane</keyword>
<dbReference type="PANTHER" id="PTHR24282">
    <property type="entry name" value="CYTOCHROME P450 FAMILY MEMBER"/>
    <property type="match status" value="1"/>
</dbReference>
<evidence type="ECO:0000256" key="3">
    <source>
        <dbReference type="ARBA" id="ARBA00022617"/>
    </source>
</evidence>
<evidence type="ECO:0000256" key="1">
    <source>
        <dbReference type="ARBA" id="ARBA00004370"/>
    </source>
</evidence>
<organism evidence="14 15">
    <name type="scientific">Heracleum sosnowskyi</name>
    <dbReference type="NCBI Taxonomy" id="360622"/>
    <lineage>
        <taxon>Eukaryota</taxon>
        <taxon>Viridiplantae</taxon>
        <taxon>Streptophyta</taxon>
        <taxon>Embryophyta</taxon>
        <taxon>Tracheophyta</taxon>
        <taxon>Spermatophyta</taxon>
        <taxon>Magnoliopsida</taxon>
        <taxon>eudicotyledons</taxon>
        <taxon>Gunneridae</taxon>
        <taxon>Pentapetalae</taxon>
        <taxon>asterids</taxon>
        <taxon>campanulids</taxon>
        <taxon>Apiales</taxon>
        <taxon>Apiaceae</taxon>
        <taxon>Apioideae</taxon>
        <taxon>apioid superclade</taxon>
        <taxon>Tordylieae</taxon>
        <taxon>Tordyliinae</taxon>
        <taxon>Heracleum</taxon>
    </lineage>
</organism>
<evidence type="ECO:0000256" key="10">
    <source>
        <dbReference type="ARBA" id="ARBA00023136"/>
    </source>
</evidence>
<protein>
    <submittedName>
        <fullName evidence="14">Secologanin synthase-like protein</fullName>
    </submittedName>
</protein>
<evidence type="ECO:0000256" key="6">
    <source>
        <dbReference type="ARBA" id="ARBA00022989"/>
    </source>
</evidence>
<dbReference type="GO" id="GO:0005506">
    <property type="term" value="F:iron ion binding"/>
    <property type="evidence" value="ECO:0007669"/>
    <property type="project" value="InterPro"/>
</dbReference>
<keyword evidence="9 12" id="KW-0503">Monooxygenase</keyword>
<reference evidence="14" key="2">
    <citation type="submission" date="2023-05" db="EMBL/GenBank/DDBJ databases">
        <authorList>
            <person name="Schelkunov M.I."/>
        </authorList>
    </citation>
    <scope>NUCLEOTIDE SEQUENCE</scope>
    <source>
        <strain evidence="14">Hsosn_3</strain>
        <tissue evidence="14">Leaf</tissue>
    </source>
</reference>
<dbReference type="GO" id="GO:0016020">
    <property type="term" value="C:membrane"/>
    <property type="evidence" value="ECO:0007669"/>
    <property type="project" value="UniProtKB-SubCell"/>
</dbReference>
<feature type="transmembrane region" description="Helical" evidence="13">
    <location>
        <begin position="12"/>
        <end position="35"/>
    </location>
</feature>
<evidence type="ECO:0000313" key="15">
    <source>
        <dbReference type="Proteomes" id="UP001237642"/>
    </source>
</evidence>
<evidence type="ECO:0000256" key="4">
    <source>
        <dbReference type="ARBA" id="ARBA00022692"/>
    </source>
</evidence>
<dbReference type="PROSITE" id="PS00086">
    <property type="entry name" value="CYTOCHROME_P450"/>
    <property type="match status" value="1"/>
</dbReference>
<keyword evidence="7 12" id="KW-0560">Oxidoreductase</keyword>
<dbReference type="InterPro" id="IPR001128">
    <property type="entry name" value="Cyt_P450"/>
</dbReference>
<keyword evidence="6 13" id="KW-1133">Transmembrane helix</keyword>
<dbReference type="AlphaFoldDB" id="A0AAD8IZX7"/>
<accession>A0AAD8IZX7</accession>
<comment type="similarity">
    <text evidence="2 12">Belongs to the cytochrome P450 family.</text>
</comment>
<dbReference type="InterPro" id="IPR017972">
    <property type="entry name" value="Cyt_P450_CS"/>
</dbReference>
<keyword evidence="3 11" id="KW-0349">Heme</keyword>
<gene>
    <name evidence="14" type="ORF">POM88_012428</name>
</gene>